<dbReference type="Pfam" id="PF17926">
    <property type="entry name" value="TetR_C_21"/>
    <property type="match status" value="1"/>
</dbReference>
<feature type="region of interest" description="Disordered" evidence="3">
    <location>
        <begin position="1"/>
        <end position="23"/>
    </location>
</feature>
<gene>
    <name evidence="5" type="ORF">BLA60_16465</name>
</gene>
<comment type="caution">
    <text evidence="5">The sequence shown here is derived from an EMBL/GenBank/DDBJ whole genome shotgun (WGS) entry which is preliminary data.</text>
</comment>
<sequence>MTEDATGRRHTPAPTQRQRDPERTRARIIEAAIEEFSAKGFAGARVSGIAARAGVNQQLIAYHFEGKLGLYREIGRRWRTDEARAVPEDLEFVEMIRQYVRTSVDPKLGARLLAWEGLADTGEDSPESLRRDLRLRQEVEALARRRQQGELDQSVDPAALLLIGMSAANALAVYPQLARALFGAEASAPEVVERYAEQLGDLMRRLTTSS</sequence>
<evidence type="ECO:0000259" key="4">
    <source>
        <dbReference type="PROSITE" id="PS50977"/>
    </source>
</evidence>
<keyword evidence="1 2" id="KW-0238">DNA-binding</keyword>
<dbReference type="PANTHER" id="PTHR30328">
    <property type="entry name" value="TRANSCRIPTIONAL REPRESSOR"/>
    <property type="match status" value="1"/>
</dbReference>
<evidence type="ECO:0000256" key="1">
    <source>
        <dbReference type="ARBA" id="ARBA00023125"/>
    </source>
</evidence>
<dbReference type="RefSeq" id="WP_075133775.1">
    <property type="nucleotide sequence ID" value="NZ_MSIF01000007.1"/>
</dbReference>
<organism evidence="5 6">
    <name type="scientific">Actinophytocola xinjiangensis</name>
    <dbReference type="NCBI Taxonomy" id="485602"/>
    <lineage>
        <taxon>Bacteria</taxon>
        <taxon>Bacillati</taxon>
        <taxon>Actinomycetota</taxon>
        <taxon>Actinomycetes</taxon>
        <taxon>Pseudonocardiales</taxon>
        <taxon>Pseudonocardiaceae</taxon>
    </lineage>
</organism>
<name>A0A7Z1AY35_9PSEU</name>
<dbReference type="InterPro" id="IPR036271">
    <property type="entry name" value="Tet_transcr_reg_TetR-rel_C_sf"/>
</dbReference>
<dbReference type="Pfam" id="PF00440">
    <property type="entry name" value="TetR_N"/>
    <property type="match status" value="1"/>
</dbReference>
<dbReference type="GO" id="GO:0006355">
    <property type="term" value="P:regulation of DNA-templated transcription"/>
    <property type="evidence" value="ECO:0007669"/>
    <property type="project" value="UniProtKB-ARBA"/>
</dbReference>
<dbReference type="Proteomes" id="UP000185696">
    <property type="component" value="Unassembled WGS sequence"/>
</dbReference>
<dbReference type="EMBL" id="MSIF01000007">
    <property type="protein sequence ID" value="OLF10055.1"/>
    <property type="molecule type" value="Genomic_DNA"/>
</dbReference>
<dbReference type="InterPro" id="IPR001647">
    <property type="entry name" value="HTH_TetR"/>
</dbReference>
<dbReference type="Gene3D" id="1.10.357.10">
    <property type="entry name" value="Tetracycline Repressor, domain 2"/>
    <property type="match status" value="1"/>
</dbReference>
<evidence type="ECO:0000313" key="5">
    <source>
        <dbReference type="EMBL" id="OLF10055.1"/>
    </source>
</evidence>
<dbReference type="InterPro" id="IPR041467">
    <property type="entry name" value="Sco4008_C"/>
</dbReference>
<dbReference type="InterPro" id="IPR050109">
    <property type="entry name" value="HTH-type_TetR-like_transc_reg"/>
</dbReference>
<dbReference type="PRINTS" id="PR00455">
    <property type="entry name" value="HTHTETR"/>
</dbReference>
<accession>A0A7Z1AY35</accession>
<dbReference type="SUPFAM" id="SSF48498">
    <property type="entry name" value="Tetracyclin repressor-like, C-terminal domain"/>
    <property type="match status" value="1"/>
</dbReference>
<proteinExistence type="predicted"/>
<evidence type="ECO:0000313" key="6">
    <source>
        <dbReference type="Proteomes" id="UP000185696"/>
    </source>
</evidence>
<dbReference type="OrthoDB" id="4726108at2"/>
<evidence type="ECO:0000256" key="3">
    <source>
        <dbReference type="SAM" id="MobiDB-lite"/>
    </source>
</evidence>
<keyword evidence="6" id="KW-1185">Reference proteome</keyword>
<protein>
    <recommendedName>
        <fullName evidence="4">HTH tetR-type domain-containing protein</fullName>
    </recommendedName>
</protein>
<reference evidence="5 6" key="1">
    <citation type="submission" date="2016-12" db="EMBL/GenBank/DDBJ databases">
        <title>The draft genome sequence of Actinophytocola xinjiangensis.</title>
        <authorList>
            <person name="Wang W."/>
            <person name="Yuan L."/>
        </authorList>
    </citation>
    <scope>NUCLEOTIDE SEQUENCE [LARGE SCALE GENOMIC DNA]</scope>
    <source>
        <strain evidence="5 6">CGMCC 4.4663</strain>
    </source>
</reference>
<evidence type="ECO:0000256" key="2">
    <source>
        <dbReference type="PROSITE-ProRule" id="PRU00335"/>
    </source>
</evidence>
<dbReference type="SUPFAM" id="SSF46689">
    <property type="entry name" value="Homeodomain-like"/>
    <property type="match status" value="1"/>
</dbReference>
<feature type="DNA-binding region" description="H-T-H motif" evidence="2">
    <location>
        <begin position="45"/>
        <end position="64"/>
    </location>
</feature>
<dbReference type="GO" id="GO:0003677">
    <property type="term" value="F:DNA binding"/>
    <property type="evidence" value="ECO:0007669"/>
    <property type="project" value="UniProtKB-UniRule"/>
</dbReference>
<dbReference type="AlphaFoldDB" id="A0A7Z1AY35"/>
<feature type="domain" description="HTH tetR-type" evidence="4">
    <location>
        <begin position="22"/>
        <end position="82"/>
    </location>
</feature>
<dbReference type="PROSITE" id="PS50977">
    <property type="entry name" value="HTH_TETR_2"/>
    <property type="match status" value="1"/>
</dbReference>
<dbReference type="PANTHER" id="PTHR30328:SF54">
    <property type="entry name" value="HTH-TYPE TRANSCRIPTIONAL REPRESSOR SCO4008"/>
    <property type="match status" value="1"/>
</dbReference>
<dbReference type="InterPro" id="IPR009057">
    <property type="entry name" value="Homeodomain-like_sf"/>
</dbReference>